<organism evidence="1 2">
    <name type="scientific">Fusarium torulosum</name>
    <dbReference type="NCBI Taxonomy" id="33205"/>
    <lineage>
        <taxon>Eukaryota</taxon>
        <taxon>Fungi</taxon>
        <taxon>Dikarya</taxon>
        <taxon>Ascomycota</taxon>
        <taxon>Pezizomycotina</taxon>
        <taxon>Sordariomycetes</taxon>
        <taxon>Hypocreomycetidae</taxon>
        <taxon>Hypocreales</taxon>
        <taxon>Nectriaceae</taxon>
        <taxon>Fusarium</taxon>
    </lineage>
</organism>
<proteinExistence type="predicted"/>
<gene>
    <name evidence="1" type="ORF">FTOL_13850</name>
</gene>
<sequence length="67" mass="7181">MPPIELIDWPGVPGSAAPVGWSVMELAIWSCTTGDPGWLSCTSFVVNIVTPQKSWASKGTKSEMETD</sequence>
<keyword evidence="2" id="KW-1185">Reference proteome</keyword>
<name>A0AAE8MN89_9HYPO</name>
<protein>
    <submittedName>
        <fullName evidence="1">Uncharacterized protein</fullName>
    </submittedName>
</protein>
<dbReference type="Proteomes" id="UP001187734">
    <property type="component" value="Unassembled WGS sequence"/>
</dbReference>
<dbReference type="AlphaFoldDB" id="A0AAE8MN89"/>
<evidence type="ECO:0000313" key="1">
    <source>
        <dbReference type="EMBL" id="SPJ93244.1"/>
    </source>
</evidence>
<accession>A0AAE8MN89</accession>
<comment type="caution">
    <text evidence="1">The sequence shown here is derived from an EMBL/GenBank/DDBJ whole genome shotgun (WGS) entry which is preliminary data.</text>
</comment>
<dbReference type="EMBL" id="ONZP01001111">
    <property type="protein sequence ID" value="SPJ93244.1"/>
    <property type="molecule type" value="Genomic_DNA"/>
</dbReference>
<evidence type="ECO:0000313" key="2">
    <source>
        <dbReference type="Proteomes" id="UP001187734"/>
    </source>
</evidence>
<reference evidence="1" key="1">
    <citation type="submission" date="2018-03" db="EMBL/GenBank/DDBJ databases">
        <authorList>
            <person name="Guldener U."/>
        </authorList>
    </citation>
    <scope>NUCLEOTIDE SEQUENCE</scope>
</reference>